<accession>A0A9X0W7D6</accession>
<gene>
    <name evidence="3" type="ORF">CKO42_07115</name>
</gene>
<dbReference type="SUPFAM" id="SSF56801">
    <property type="entry name" value="Acetyl-CoA synthetase-like"/>
    <property type="match status" value="1"/>
</dbReference>
<evidence type="ECO:0000313" key="3">
    <source>
        <dbReference type="EMBL" id="MBK1618216.1"/>
    </source>
</evidence>
<dbReference type="EMBL" id="NRRY01000008">
    <property type="protein sequence ID" value="MBK1618216.1"/>
    <property type="molecule type" value="Genomic_DNA"/>
</dbReference>
<dbReference type="InterPro" id="IPR025110">
    <property type="entry name" value="AMP-bd_C"/>
</dbReference>
<dbReference type="Gene3D" id="3.30.300.30">
    <property type="match status" value="1"/>
</dbReference>
<comment type="caution">
    <text evidence="3">The sequence shown here is derived from an EMBL/GenBank/DDBJ whole genome shotgun (WGS) entry which is preliminary data.</text>
</comment>
<sequence length="139" mass="15356">MAATAAASGFLTQVELQDHLDWLDHERFYVLRRRDGAVQIGGVNVFPQRIERLLCTHPEVAEAAVRQASAEQGGRLKAFVVPVIDCVDPAALAERLDAWLASRLTALEQPRAIQIGRQLPRSAAGKLIDWPAEVYSESR</sequence>
<dbReference type="PANTHER" id="PTHR43352:SF1">
    <property type="entry name" value="ANTHRANILATE--COA LIGASE"/>
    <property type="match status" value="1"/>
</dbReference>
<dbReference type="PANTHER" id="PTHR43352">
    <property type="entry name" value="ACETYL-COA SYNTHETASE"/>
    <property type="match status" value="1"/>
</dbReference>
<dbReference type="InterPro" id="IPR045851">
    <property type="entry name" value="AMP-bd_C_sf"/>
</dbReference>
<keyword evidence="1" id="KW-0436">Ligase</keyword>
<protein>
    <recommendedName>
        <fullName evidence="2">AMP-binding enzyme C-terminal domain-containing protein</fullName>
    </recommendedName>
</protein>
<proteinExistence type="predicted"/>
<dbReference type="GO" id="GO:0044550">
    <property type="term" value="P:secondary metabolite biosynthetic process"/>
    <property type="evidence" value="ECO:0007669"/>
    <property type="project" value="TreeGrafter"/>
</dbReference>
<dbReference type="Proteomes" id="UP001138768">
    <property type="component" value="Unassembled WGS sequence"/>
</dbReference>
<dbReference type="Pfam" id="PF13193">
    <property type="entry name" value="AMP-binding_C"/>
    <property type="match status" value="1"/>
</dbReference>
<evidence type="ECO:0000259" key="2">
    <source>
        <dbReference type="Pfam" id="PF13193"/>
    </source>
</evidence>
<dbReference type="AlphaFoldDB" id="A0A9X0W7D6"/>
<evidence type="ECO:0000256" key="1">
    <source>
        <dbReference type="ARBA" id="ARBA00022598"/>
    </source>
</evidence>
<keyword evidence="4" id="KW-1185">Reference proteome</keyword>
<evidence type="ECO:0000313" key="4">
    <source>
        <dbReference type="Proteomes" id="UP001138768"/>
    </source>
</evidence>
<reference evidence="3 4" key="1">
    <citation type="journal article" date="2020" name="Microorganisms">
        <title>Osmotic Adaptation and Compatible Solute Biosynthesis of Phototrophic Bacteria as Revealed from Genome Analyses.</title>
        <authorList>
            <person name="Imhoff J.F."/>
            <person name="Rahn T."/>
            <person name="Kunzel S."/>
            <person name="Keller A."/>
            <person name="Neulinger S.C."/>
        </authorList>
    </citation>
    <scope>NUCLEOTIDE SEQUENCE [LARGE SCALE GENOMIC DNA]</scope>
    <source>
        <strain evidence="3 4">DSM 25653</strain>
    </source>
</reference>
<feature type="domain" description="AMP-binding enzyme C-terminal" evidence="2">
    <location>
        <begin position="50"/>
        <end position="126"/>
    </location>
</feature>
<organism evidence="3 4">
    <name type="scientific">Lamprobacter modestohalophilus</name>
    <dbReference type="NCBI Taxonomy" id="1064514"/>
    <lineage>
        <taxon>Bacteria</taxon>
        <taxon>Pseudomonadati</taxon>
        <taxon>Pseudomonadota</taxon>
        <taxon>Gammaproteobacteria</taxon>
        <taxon>Chromatiales</taxon>
        <taxon>Chromatiaceae</taxon>
        <taxon>Lamprobacter</taxon>
    </lineage>
</organism>
<name>A0A9X0W7D6_9GAMM</name>
<dbReference type="GO" id="GO:0016878">
    <property type="term" value="F:acid-thiol ligase activity"/>
    <property type="evidence" value="ECO:0007669"/>
    <property type="project" value="TreeGrafter"/>
</dbReference>